<accession>A0A917HA31</accession>
<sequence length="245" mass="26913">MNKLFKLFTLTLMASLILPAAVSAEKDNGIKSLVSLGDSIPYGYNLSENNNTPSRFSYPYLIGNDANLRVRDLAVPGWTTEELLHALKEDQEVRQTVNQADYITLSIGSNDLLQALQAAQAISGGEPGLFMPLLQAEIQKRNIFGNIADIILEVRTLTEAPIAVYNVYNPFQTDNPLHRVGSTILPIVNTGFDQLMLHYTNVVIADAFSAFGEEQAELVIPEDIHPTVKGQIKLAEIGLNAFNLD</sequence>
<dbReference type="Proteomes" id="UP000622860">
    <property type="component" value="Unassembled WGS sequence"/>
</dbReference>
<dbReference type="InterPro" id="IPR036514">
    <property type="entry name" value="SGNH_hydro_sf"/>
</dbReference>
<name>A0A917HA31_9BACI</name>
<reference evidence="3" key="1">
    <citation type="journal article" date="2014" name="Int. J. Syst. Evol. Microbiol.">
        <title>Complete genome sequence of Corynebacterium casei LMG S-19264T (=DSM 44701T), isolated from a smear-ripened cheese.</title>
        <authorList>
            <consortium name="US DOE Joint Genome Institute (JGI-PGF)"/>
            <person name="Walter F."/>
            <person name="Albersmeier A."/>
            <person name="Kalinowski J."/>
            <person name="Ruckert C."/>
        </authorList>
    </citation>
    <scope>NUCLEOTIDE SEQUENCE</scope>
    <source>
        <strain evidence="3">CGMCC 1.12754</strain>
    </source>
</reference>
<dbReference type="EMBL" id="BMFR01000004">
    <property type="protein sequence ID" value="GGG72342.1"/>
    <property type="molecule type" value="Genomic_DNA"/>
</dbReference>
<dbReference type="SUPFAM" id="SSF52266">
    <property type="entry name" value="SGNH hydrolase"/>
    <property type="match status" value="1"/>
</dbReference>
<evidence type="ECO:0000313" key="4">
    <source>
        <dbReference type="Proteomes" id="UP000622860"/>
    </source>
</evidence>
<keyword evidence="1" id="KW-0732">Signal</keyword>
<proteinExistence type="predicted"/>
<gene>
    <name evidence="3" type="ORF">GCM10011398_15880</name>
</gene>
<protein>
    <recommendedName>
        <fullName evidence="2">SGNH hydrolase-type esterase domain-containing protein</fullName>
    </recommendedName>
</protein>
<dbReference type="InterPro" id="IPR013830">
    <property type="entry name" value="SGNH_hydro"/>
</dbReference>
<reference evidence="3" key="2">
    <citation type="submission" date="2020-09" db="EMBL/GenBank/DDBJ databases">
        <authorList>
            <person name="Sun Q."/>
            <person name="Zhou Y."/>
        </authorList>
    </citation>
    <scope>NUCLEOTIDE SEQUENCE</scope>
    <source>
        <strain evidence="3">CGMCC 1.12754</strain>
    </source>
</reference>
<dbReference type="Pfam" id="PF13472">
    <property type="entry name" value="Lipase_GDSL_2"/>
    <property type="match status" value="1"/>
</dbReference>
<evidence type="ECO:0000259" key="2">
    <source>
        <dbReference type="Pfam" id="PF13472"/>
    </source>
</evidence>
<keyword evidence="4" id="KW-1185">Reference proteome</keyword>
<evidence type="ECO:0000256" key="1">
    <source>
        <dbReference type="SAM" id="SignalP"/>
    </source>
</evidence>
<evidence type="ECO:0000313" key="3">
    <source>
        <dbReference type="EMBL" id="GGG72342.1"/>
    </source>
</evidence>
<dbReference type="CDD" id="cd00229">
    <property type="entry name" value="SGNH_hydrolase"/>
    <property type="match status" value="1"/>
</dbReference>
<feature type="signal peptide" evidence="1">
    <location>
        <begin position="1"/>
        <end position="24"/>
    </location>
</feature>
<comment type="caution">
    <text evidence="3">The sequence shown here is derived from an EMBL/GenBank/DDBJ whole genome shotgun (WGS) entry which is preliminary data.</text>
</comment>
<dbReference type="Gene3D" id="3.40.50.1110">
    <property type="entry name" value="SGNH hydrolase"/>
    <property type="match status" value="1"/>
</dbReference>
<organism evidence="3 4">
    <name type="scientific">Virgibacillus oceani</name>
    <dbReference type="NCBI Taxonomy" id="1479511"/>
    <lineage>
        <taxon>Bacteria</taxon>
        <taxon>Bacillati</taxon>
        <taxon>Bacillota</taxon>
        <taxon>Bacilli</taxon>
        <taxon>Bacillales</taxon>
        <taxon>Bacillaceae</taxon>
        <taxon>Virgibacillus</taxon>
    </lineage>
</organism>
<dbReference type="AlphaFoldDB" id="A0A917HA31"/>
<feature type="chain" id="PRO_5038349180" description="SGNH hydrolase-type esterase domain-containing protein" evidence="1">
    <location>
        <begin position="25"/>
        <end position="245"/>
    </location>
</feature>
<feature type="domain" description="SGNH hydrolase-type esterase" evidence="2">
    <location>
        <begin position="36"/>
        <end position="231"/>
    </location>
</feature>
<dbReference type="RefSeq" id="WP_229683095.1">
    <property type="nucleotide sequence ID" value="NZ_BMFR01000004.1"/>
</dbReference>